<evidence type="ECO:0000313" key="4">
    <source>
        <dbReference type="Proteomes" id="UP000290288"/>
    </source>
</evidence>
<dbReference type="InterPro" id="IPR050951">
    <property type="entry name" value="Retrovirus_Pol_polyprotein"/>
</dbReference>
<dbReference type="EMBL" id="SDEE01000754">
    <property type="protein sequence ID" value="RXW14161.1"/>
    <property type="molecule type" value="Genomic_DNA"/>
</dbReference>
<dbReference type="PANTHER" id="PTHR37984:SF5">
    <property type="entry name" value="PROTEIN NYNRIN-LIKE"/>
    <property type="match status" value="1"/>
</dbReference>
<dbReference type="GO" id="GO:0003723">
    <property type="term" value="F:RNA binding"/>
    <property type="evidence" value="ECO:0007669"/>
    <property type="project" value="UniProtKB-KW"/>
</dbReference>
<dbReference type="InterPro" id="IPR001584">
    <property type="entry name" value="Integrase_cat-core"/>
</dbReference>
<dbReference type="Proteomes" id="UP000290288">
    <property type="component" value="Unassembled WGS sequence"/>
</dbReference>
<organism evidence="3 4">
    <name type="scientific">Candolleomyces aberdarensis</name>
    <dbReference type="NCBI Taxonomy" id="2316362"/>
    <lineage>
        <taxon>Eukaryota</taxon>
        <taxon>Fungi</taxon>
        <taxon>Dikarya</taxon>
        <taxon>Basidiomycota</taxon>
        <taxon>Agaricomycotina</taxon>
        <taxon>Agaricomycetes</taxon>
        <taxon>Agaricomycetidae</taxon>
        <taxon>Agaricales</taxon>
        <taxon>Agaricineae</taxon>
        <taxon>Psathyrellaceae</taxon>
        <taxon>Candolleomyces</taxon>
    </lineage>
</organism>
<dbReference type="Pfam" id="PF17921">
    <property type="entry name" value="Integrase_H2C2"/>
    <property type="match status" value="1"/>
</dbReference>
<protein>
    <recommendedName>
        <fullName evidence="2">Integrase catalytic domain-containing protein</fullName>
    </recommendedName>
</protein>
<dbReference type="InterPro" id="IPR036397">
    <property type="entry name" value="RNaseH_sf"/>
</dbReference>
<proteinExistence type="predicted"/>
<dbReference type="OrthoDB" id="3268967at2759"/>
<gene>
    <name evidence="3" type="ORF">EST38_g11695</name>
</gene>
<keyword evidence="1" id="KW-0694">RNA-binding</keyword>
<dbReference type="PROSITE" id="PS50994">
    <property type="entry name" value="INTEGRASE"/>
    <property type="match status" value="1"/>
</dbReference>
<accession>A0A4Q2D6J2</accession>
<comment type="caution">
    <text evidence="3">The sequence shown here is derived from an EMBL/GenBank/DDBJ whole genome shotgun (WGS) entry which is preliminary data.</text>
</comment>
<dbReference type="InterPro" id="IPR041588">
    <property type="entry name" value="Integrase_H2C2"/>
</dbReference>
<dbReference type="STRING" id="2316362.A0A4Q2D6J2"/>
<dbReference type="SUPFAM" id="SSF53098">
    <property type="entry name" value="Ribonuclease H-like"/>
    <property type="match status" value="1"/>
</dbReference>
<dbReference type="Gene3D" id="1.10.340.70">
    <property type="match status" value="1"/>
</dbReference>
<dbReference type="Gene3D" id="3.30.420.10">
    <property type="entry name" value="Ribonuclease H-like superfamily/Ribonuclease H"/>
    <property type="match status" value="1"/>
</dbReference>
<dbReference type="GO" id="GO:0005634">
    <property type="term" value="C:nucleus"/>
    <property type="evidence" value="ECO:0007669"/>
    <property type="project" value="UniProtKB-ARBA"/>
</dbReference>
<reference evidence="3 4" key="1">
    <citation type="submission" date="2019-01" db="EMBL/GenBank/DDBJ databases">
        <title>Draft genome sequence of Psathyrella aberdarensis IHI B618.</title>
        <authorList>
            <person name="Buettner E."/>
            <person name="Kellner H."/>
        </authorList>
    </citation>
    <scope>NUCLEOTIDE SEQUENCE [LARGE SCALE GENOMIC DNA]</scope>
    <source>
        <strain evidence="3 4">IHI B618</strain>
    </source>
</reference>
<evidence type="ECO:0000256" key="1">
    <source>
        <dbReference type="ARBA" id="ARBA00022884"/>
    </source>
</evidence>
<evidence type="ECO:0000259" key="2">
    <source>
        <dbReference type="PROSITE" id="PS50994"/>
    </source>
</evidence>
<dbReference type="GO" id="GO:0015074">
    <property type="term" value="P:DNA integration"/>
    <property type="evidence" value="ECO:0007669"/>
    <property type="project" value="InterPro"/>
</dbReference>
<dbReference type="InterPro" id="IPR012337">
    <property type="entry name" value="RNaseH-like_sf"/>
</dbReference>
<sequence>MEYLSQFDGKFVYVKGEDNTVADTLSRTELVDSSNLAEQVASEFDLWDDRVPADGGLLNAPGNSLLAAVACVRDCASVPEADYPVTLAAAVVNERKSIKLSIDNDFIRAMIHGYTVDPWCQKMANAAEGIQSLCSHDSLWYLNGCLLVPDAPGLCETIFQLVHDALGHFGFQKAYDALRDNFYWPNMRRDLELGYIAGCEACQRNKSSTVRPSGPLHPLPVPDARFTSVAIDFVGPLPLDKGCDYLVTMTDRLGADIKLVPCKSTISAPEFAEIFFDHWYCDNGLPLEIVSDRDKLFTSSFWKTLHTLTGVKLKMSSAFHPQTDGASEQTNKTVIQALCFHVERDQKGWVRALPKVRFDIMNMVNSSTGFSPFQLKSGFSPRVIPPFNSSAEPVPPSAELDLALATLERLRVDVLEAQDSLH</sequence>
<dbReference type="AlphaFoldDB" id="A0A4Q2D6J2"/>
<feature type="domain" description="Integrase catalytic" evidence="2">
    <location>
        <begin position="218"/>
        <end position="380"/>
    </location>
</feature>
<name>A0A4Q2D6J2_9AGAR</name>
<evidence type="ECO:0000313" key="3">
    <source>
        <dbReference type="EMBL" id="RXW14161.1"/>
    </source>
</evidence>
<keyword evidence="4" id="KW-1185">Reference proteome</keyword>
<dbReference type="PANTHER" id="PTHR37984">
    <property type="entry name" value="PROTEIN CBG26694"/>
    <property type="match status" value="1"/>
</dbReference>